<evidence type="ECO:0000256" key="8">
    <source>
        <dbReference type="RuleBase" id="RU000688"/>
    </source>
</evidence>
<proteinExistence type="inferred from homology"/>
<dbReference type="PANTHER" id="PTHR24243:SF224">
    <property type="entry name" value="G-PROTEIN COUPLED RECEPTOR 19-RELATED"/>
    <property type="match status" value="1"/>
</dbReference>
<dbReference type="PROSITE" id="PS50262">
    <property type="entry name" value="G_PROTEIN_RECEP_F1_2"/>
    <property type="match status" value="1"/>
</dbReference>
<evidence type="ECO:0000313" key="11">
    <source>
        <dbReference type="EMBL" id="KAK6759830.1"/>
    </source>
</evidence>
<protein>
    <recommendedName>
        <fullName evidence="10">G-protein coupled receptors family 1 profile domain-containing protein</fullName>
    </recommendedName>
</protein>
<feature type="transmembrane region" description="Helical" evidence="9">
    <location>
        <begin position="230"/>
        <end position="257"/>
    </location>
</feature>
<evidence type="ECO:0000259" key="10">
    <source>
        <dbReference type="PROSITE" id="PS50262"/>
    </source>
</evidence>
<feature type="domain" description="G-protein coupled receptors family 1 profile" evidence="10">
    <location>
        <begin position="177"/>
        <end position="467"/>
    </location>
</feature>
<evidence type="ECO:0000256" key="5">
    <source>
        <dbReference type="ARBA" id="ARBA00023136"/>
    </source>
</evidence>
<evidence type="ECO:0000256" key="9">
    <source>
        <dbReference type="SAM" id="Phobius"/>
    </source>
</evidence>
<dbReference type="PROSITE" id="PS00237">
    <property type="entry name" value="G_PROTEIN_RECEP_F1_1"/>
    <property type="match status" value="1"/>
</dbReference>
<feature type="transmembrane region" description="Helical" evidence="9">
    <location>
        <begin position="447"/>
        <end position="467"/>
    </location>
</feature>
<evidence type="ECO:0000256" key="2">
    <source>
        <dbReference type="ARBA" id="ARBA00022692"/>
    </source>
</evidence>
<keyword evidence="5 9" id="KW-0472">Membrane</keyword>
<evidence type="ECO:0000256" key="6">
    <source>
        <dbReference type="ARBA" id="ARBA00023170"/>
    </source>
</evidence>
<dbReference type="SMART" id="SM01381">
    <property type="entry name" value="7TM_GPCR_Srsx"/>
    <property type="match status" value="1"/>
</dbReference>
<keyword evidence="2 8" id="KW-0812">Transmembrane</keyword>
<dbReference type="SUPFAM" id="SSF81321">
    <property type="entry name" value="Family A G protein-coupled receptor-like"/>
    <property type="match status" value="1"/>
</dbReference>
<evidence type="ECO:0000256" key="4">
    <source>
        <dbReference type="ARBA" id="ARBA00023040"/>
    </source>
</evidence>
<dbReference type="Proteomes" id="UP001303046">
    <property type="component" value="Unassembled WGS sequence"/>
</dbReference>
<comment type="caution">
    <text evidence="11">The sequence shown here is derived from an EMBL/GenBank/DDBJ whole genome shotgun (WGS) entry which is preliminary data.</text>
</comment>
<dbReference type="InterPro" id="IPR000276">
    <property type="entry name" value="GPCR_Rhodpsn"/>
</dbReference>
<dbReference type="Gene3D" id="1.20.1070.10">
    <property type="entry name" value="Rhodopsin 7-helix transmembrane proteins"/>
    <property type="match status" value="1"/>
</dbReference>
<sequence length="499" mass="57237">MLLSTFLRHERISFCHDTFECWWIFNMHSVVDVEWVRRGLGRYHKLQHSSNHRQPLIASVNPQIFYKAIPKPGSFTNYSAANMIDIMENNSVITAMLDLKLRDEDGSLKSVINLPVDVLKQYCHLDQVANFANLTLFIYNSNSTATYSEISDTSIPYTLKLLLSVLFILVGCIGFVGNVLTVLVIYKTASLHSHTNYFLASLAISDLCLIIVGVPFDLFHLWRKDRPPAITGYCAFMSTSISLFTFASILTIVSLTAERFVAICYPFSHRALFDKRRVIYLIYLIWIIAFFPSLYIGLQFKRVVPDFCGYNRELDSQRGSCDYVTSQNIPFRYPFELTMVVTFVLPLIFIVYCYVRILATLNEMAAATRVHVPIGNTNSTDSAQPSILYVHTKNYAPPKSQQAQRMVIKMLSTVTAVFFVCYLPYHIERLIVQYTKQQCDSSMFCFLLYPVTGLLQYISATLNPIFYNLMSTRFRTAFTQLLHQILPKHDQNYGSIARI</sequence>
<keyword evidence="12" id="KW-1185">Reference proteome</keyword>
<dbReference type="PANTHER" id="PTHR24243">
    <property type="entry name" value="G-PROTEIN COUPLED RECEPTOR"/>
    <property type="match status" value="1"/>
</dbReference>
<name>A0ABR1EAW2_NECAM</name>
<dbReference type="PRINTS" id="PR00237">
    <property type="entry name" value="GPCRRHODOPSN"/>
</dbReference>
<accession>A0ABR1EAW2</accession>
<feature type="transmembrane region" description="Helical" evidence="9">
    <location>
        <begin position="278"/>
        <end position="298"/>
    </location>
</feature>
<evidence type="ECO:0000256" key="1">
    <source>
        <dbReference type="ARBA" id="ARBA00004141"/>
    </source>
</evidence>
<reference evidence="11 12" key="1">
    <citation type="submission" date="2023-08" db="EMBL/GenBank/DDBJ databases">
        <title>A Necator americanus chromosomal reference genome.</title>
        <authorList>
            <person name="Ilik V."/>
            <person name="Petrzelkova K.J."/>
            <person name="Pardy F."/>
            <person name="Fuh T."/>
            <person name="Niatou-Singa F.S."/>
            <person name="Gouil Q."/>
            <person name="Baker L."/>
            <person name="Ritchie M.E."/>
            <person name="Jex A.R."/>
            <person name="Gazzola D."/>
            <person name="Li H."/>
            <person name="Toshio Fujiwara R."/>
            <person name="Zhan B."/>
            <person name="Aroian R.V."/>
            <person name="Pafco B."/>
            <person name="Schwarz E.M."/>
        </authorList>
    </citation>
    <scope>NUCLEOTIDE SEQUENCE [LARGE SCALE GENOMIC DNA]</scope>
    <source>
        <strain evidence="11 12">Aroian</strain>
        <tissue evidence="11">Whole animal</tissue>
    </source>
</reference>
<comment type="subcellular location">
    <subcellularLocation>
        <location evidence="1">Membrane</location>
        <topology evidence="1">Multi-pass membrane protein</topology>
    </subcellularLocation>
</comment>
<feature type="transmembrane region" description="Helical" evidence="9">
    <location>
        <begin position="407"/>
        <end position="427"/>
    </location>
</feature>
<feature type="transmembrane region" description="Helical" evidence="9">
    <location>
        <begin position="197"/>
        <end position="218"/>
    </location>
</feature>
<keyword evidence="6 8" id="KW-0675">Receptor</keyword>
<dbReference type="InterPro" id="IPR017452">
    <property type="entry name" value="GPCR_Rhodpsn_7TM"/>
</dbReference>
<evidence type="ECO:0000256" key="7">
    <source>
        <dbReference type="ARBA" id="ARBA00023224"/>
    </source>
</evidence>
<dbReference type="Pfam" id="PF00001">
    <property type="entry name" value="7tm_1"/>
    <property type="match status" value="1"/>
</dbReference>
<feature type="transmembrane region" description="Helical" evidence="9">
    <location>
        <begin position="337"/>
        <end position="355"/>
    </location>
</feature>
<gene>
    <name evidence="11" type="primary">Necator_chrX.g21574</name>
    <name evidence="11" type="ORF">RB195_021413</name>
</gene>
<organism evidence="11 12">
    <name type="scientific">Necator americanus</name>
    <name type="common">Human hookworm</name>
    <dbReference type="NCBI Taxonomy" id="51031"/>
    <lineage>
        <taxon>Eukaryota</taxon>
        <taxon>Metazoa</taxon>
        <taxon>Ecdysozoa</taxon>
        <taxon>Nematoda</taxon>
        <taxon>Chromadorea</taxon>
        <taxon>Rhabditida</taxon>
        <taxon>Rhabditina</taxon>
        <taxon>Rhabditomorpha</taxon>
        <taxon>Strongyloidea</taxon>
        <taxon>Ancylostomatidae</taxon>
        <taxon>Bunostominae</taxon>
        <taxon>Necator</taxon>
    </lineage>
</organism>
<comment type="similarity">
    <text evidence="8">Belongs to the G-protein coupled receptor 1 family.</text>
</comment>
<keyword evidence="7 8" id="KW-0807">Transducer</keyword>
<dbReference type="EMBL" id="JAVFWL010000006">
    <property type="protein sequence ID" value="KAK6759830.1"/>
    <property type="molecule type" value="Genomic_DNA"/>
</dbReference>
<keyword evidence="3 9" id="KW-1133">Transmembrane helix</keyword>
<feature type="transmembrane region" description="Helical" evidence="9">
    <location>
        <begin position="161"/>
        <end position="185"/>
    </location>
</feature>
<keyword evidence="4 8" id="KW-0297">G-protein coupled receptor</keyword>
<evidence type="ECO:0000256" key="3">
    <source>
        <dbReference type="ARBA" id="ARBA00022989"/>
    </source>
</evidence>
<evidence type="ECO:0000313" key="12">
    <source>
        <dbReference type="Proteomes" id="UP001303046"/>
    </source>
</evidence>